<feature type="region of interest" description="Disordered" evidence="1">
    <location>
        <begin position="189"/>
        <end position="216"/>
    </location>
</feature>
<evidence type="ECO:0000256" key="1">
    <source>
        <dbReference type="SAM" id="MobiDB-lite"/>
    </source>
</evidence>
<feature type="region of interest" description="Disordered" evidence="1">
    <location>
        <begin position="1"/>
        <end position="132"/>
    </location>
</feature>
<sequence>MSLASGSDGTPGRAPSSGVSEGRSGKPGRYRPTVMGTFIHIAPADSPTSCDLMRGYQSDPEPVADPPKHSLPPYITRNLEFFDDIPSGDDDGQKQDPNRDEESESEHGAEPGTAAGGQGETHRASRGGRRPCKSARLRYARLVARLENAIVKDPEGFHFGDQELPKCVRTNAKLTGKLAARLSWFQTAERQKRAQASLEQSSAPSLGGQPLDGQPI</sequence>
<dbReference type="EMBL" id="HBEG01018440">
    <property type="protein sequence ID" value="CAD8355796.1"/>
    <property type="molecule type" value="Transcribed_RNA"/>
</dbReference>
<dbReference type="AlphaFoldDB" id="A0A7S0A854"/>
<proteinExistence type="predicted"/>
<accession>A0A7S0A854</accession>
<evidence type="ECO:0000313" key="2">
    <source>
        <dbReference type="EMBL" id="CAD8355796.1"/>
    </source>
</evidence>
<feature type="compositionally biased region" description="Basic and acidic residues" evidence="1">
    <location>
        <begin position="91"/>
        <end position="109"/>
    </location>
</feature>
<reference evidence="2" key="1">
    <citation type="submission" date="2021-01" db="EMBL/GenBank/DDBJ databases">
        <authorList>
            <person name="Corre E."/>
            <person name="Pelletier E."/>
            <person name="Niang G."/>
            <person name="Scheremetjew M."/>
            <person name="Finn R."/>
            <person name="Kale V."/>
            <person name="Holt S."/>
            <person name="Cochrane G."/>
            <person name="Meng A."/>
            <person name="Brown T."/>
            <person name="Cohen L."/>
        </authorList>
    </citation>
    <scope>NUCLEOTIDE SEQUENCE</scope>
    <source>
        <strain evidence="2">Pbaha01</strain>
    </source>
</reference>
<name>A0A7S0A854_9DINO</name>
<protein>
    <submittedName>
        <fullName evidence="2">Uncharacterized protein</fullName>
    </submittedName>
</protein>
<feature type="compositionally biased region" description="Acidic residues" evidence="1">
    <location>
        <begin position="81"/>
        <end position="90"/>
    </location>
</feature>
<organism evidence="2">
    <name type="scientific">Pyrodinium bahamense</name>
    <dbReference type="NCBI Taxonomy" id="73915"/>
    <lineage>
        <taxon>Eukaryota</taxon>
        <taxon>Sar</taxon>
        <taxon>Alveolata</taxon>
        <taxon>Dinophyceae</taxon>
        <taxon>Gonyaulacales</taxon>
        <taxon>Pyrocystaceae</taxon>
        <taxon>Pyrodinium</taxon>
    </lineage>
</organism>
<gene>
    <name evidence="2" type="ORF">PBAH0796_LOCUS11163</name>
</gene>